<accession>E5A8N2</accession>
<organism evidence="2">
    <name type="scientific">Leptosphaeria maculans (strain JN3 / isolate v23.1.3 / race Av1-4-5-6-7-8)</name>
    <name type="common">Blackleg fungus</name>
    <name type="synonym">Phoma lingam</name>
    <dbReference type="NCBI Taxonomy" id="985895"/>
    <lineage>
        <taxon>Eukaryota</taxon>
        <taxon>Fungi</taxon>
        <taxon>Dikarya</taxon>
        <taxon>Ascomycota</taxon>
        <taxon>Pezizomycotina</taxon>
        <taxon>Dothideomycetes</taxon>
        <taxon>Pleosporomycetidae</taxon>
        <taxon>Pleosporales</taxon>
        <taxon>Pleosporineae</taxon>
        <taxon>Leptosphaeriaceae</taxon>
        <taxon>Plenodomus</taxon>
        <taxon>Plenodomus lingam/Leptosphaeria maculans species complex</taxon>
    </lineage>
</organism>
<keyword evidence="2" id="KW-1185">Reference proteome</keyword>
<sequence length="54" mass="6047">MIADASLSCKFFPKIADRQLSTTHRQCLGMEIAKSELDWTCKRHGSLIKVPVGQ</sequence>
<dbReference type="Proteomes" id="UP000002668">
    <property type="component" value="Genome"/>
</dbReference>
<protein>
    <submittedName>
        <fullName evidence="1">Predicted protein</fullName>
    </submittedName>
</protein>
<gene>
    <name evidence="1" type="ORF">LEMA_uP075660.1</name>
</gene>
<reference evidence="2" key="1">
    <citation type="journal article" date="2011" name="Nat. Commun.">
        <title>Effector diversification within compartments of the Leptosphaeria maculans genome affected by Repeat-Induced Point mutations.</title>
        <authorList>
            <person name="Rouxel T."/>
            <person name="Grandaubert J."/>
            <person name="Hane J.K."/>
            <person name="Hoede C."/>
            <person name="van de Wouw A.P."/>
            <person name="Couloux A."/>
            <person name="Dominguez V."/>
            <person name="Anthouard V."/>
            <person name="Bally P."/>
            <person name="Bourras S."/>
            <person name="Cozijnsen A.J."/>
            <person name="Ciuffetti L.M."/>
            <person name="Degrave A."/>
            <person name="Dilmaghani A."/>
            <person name="Duret L."/>
            <person name="Fudal I."/>
            <person name="Goodwin S.B."/>
            <person name="Gout L."/>
            <person name="Glaser N."/>
            <person name="Linglin J."/>
            <person name="Kema G.H.J."/>
            <person name="Lapalu N."/>
            <person name="Lawrence C.B."/>
            <person name="May K."/>
            <person name="Meyer M."/>
            <person name="Ollivier B."/>
            <person name="Poulain J."/>
            <person name="Schoch C.L."/>
            <person name="Simon A."/>
            <person name="Spatafora J.W."/>
            <person name="Stachowiak A."/>
            <person name="Turgeon B.G."/>
            <person name="Tyler B.M."/>
            <person name="Vincent D."/>
            <person name="Weissenbach J."/>
            <person name="Amselem J."/>
            <person name="Quesneville H."/>
            <person name="Oliver R.P."/>
            <person name="Wincker P."/>
            <person name="Balesdent M.-H."/>
            <person name="Howlett B.J."/>
        </authorList>
    </citation>
    <scope>NUCLEOTIDE SEQUENCE [LARGE SCALE GENOMIC DNA]</scope>
    <source>
        <strain evidence="2">JN3 / isolate v23.1.3 / race Av1-4-5-6-7-8</strain>
    </source>
</reference>
<dbReference type="VEuPathDB" id="FungiDB:LEMA_uP075660.1"/>
<evidence type="ECO:0000313" key="2">
    <source>
        <dbReference type="Proteomes" id="UP000002668"/>
    </source>
</evidence>
<dbReference type="InParanoid" id="E5A8N2"/>
<dbReference type="EMBL" id="FP929137">
    <property type="protein sequence ID" value="CBX99977.1"/>
    <property type="molecule type" value="Genomic_DNA"/>
</dbReference>
<evidence type="ECO:0000313" key="1">
    <source>
        <dbReference type="EMBL" id="CBX99977.1"/>
    </source>
</evidence>
<dbReference type="AlphaFoldDB" id="E5A8N2"/>
<name>E5A8N2_LEPMJ</name>
<dbReference type="HOGENOM" id="CLU_3050776_0_0_1"/>
<proteinExistence type="predicted"/>